<feature type="signal peptide" evidence="6">
    <location>
        <begin position="1"/>
        <end position="19"/>
    </location>
</feature>
<protein>
    <recommendedName>
        <fullName evidence="4">Tubulin--tyrosine ligase-like protein 5</fullName>
    </recommendedName>
</protein>
<evidence type="ECO:0000256" key="1">
    <source>
        <dbReference type="ARBA" id="ARBA00022598"/>
    </source>
</evidence>
<dbReference type="PANTHER" id="PTHR12241:SF145">
    <property type="entry name" value="TUBULIN POLYGLUTAMYLASE TTLL5"/>
    <property type="match status" value="1"/>
</dbReference>
<organism evidence="7">
    <name type="scientific">Noctiluca scintillans</name>
    <name type="common">Sea sparkle</name>
    <name type="synonym">Red tide dinoflagellate</name>
    <dbReference type="NCBI Taxonomy" id="2966"/>
    <lineage>
        <taxon>Eukaryota</taxon>
        <taxon>Sar</taxon>
        <taxon>Alveolata</taxon>
        <taxon>Dinophyceae</taxon>
        <taxon>Noctilucales</taxon>
        <taxon>Noctilucaceae</taxon>
        <taxon>Noctiluca</taxon>
    </lineage>
</organism>
<keyword evidence="1" id="KW-0436">Ligase</keyword>
<keyword evidence="3" id="KW-0067">ATP-binding</keyword>
<proteinExistence type="predicted"/>
<dbReference type="InterPro" id="IPR004344">
    <property type="entry name" value="TTL/TTLL_fam"/>
</dbReference>
<evidence type="ECO:0000256" key="2">
    <source>
        <dbReference type="ARBA" id="ARBA00022741"/>
    </source>
</evidence>
<dbReference type="SUPFAM" id="SSF56059">
    <property type="entry name" value="Glutathione synthetase ATP-binding domain-like"/>
    <property type="match status" value="1"/>
</dbReference>
<gene>
    <name evidence="7" type="ORF">NSCI0253_LOCUS3569</name>
</gene>
<dbReference type="GO" id="GO:0070740">
    <property type="term" value="F:tubulin-glutamic acid ligase activity"/>
    <property type="evidence" value="ECO:0007669"/>
    <property type="project" value="TreeGrafter"/>
</dbReference>
<feature type="chain" id="PRO_5031142077" description="Tubulin--tyrosine ligase-like protein 5" evidence="6">
    <location>
        <begin position="20"/>
        <end position="406"/>
    </location>
</feature>
<dbReference type="Gene3D" id="3.30.470.20">
    <property type="entry name" value="ATP-grasp fold, B domain"/>
    <property type="match status" value="1"/>
</dbReference>
<evidence type="ECO:0000256" key="3">
    <source>
        <dbReference type="ARBA" id="ARBA00022840"/>
    </source>
</evidence>
<dbReference type="GO" id="GO:0005524">
    <property type="term" value="F:ATP binding"/>
    <property type="evidence" value="ECO:0007669"/>
    <property type="project" value="UniProtKB-KW"/>
</dbReference>
<evidence type="ECO:0000256" key="6">
    <source>
        <dbReference type="SAM" id="SignalP"/>
    </source>
</evidence>
<dbReference type="PROSITE" id="PS51221">
    <property type="entry name" value="TTL"/>
    <property type="match status" value="1"/>
</dbReference>
<evidence type="ECO:0000256" key="5">
    <source>
        <dbReference type="ARBA" id="ARBA00049274"/>
    </source>
</evidence>
<keyword evidence="6" id="KW-0732">Signal</keyword>
<name>A0A7S1EX81_NOCSC</name>
<sequence length="406" mass="46172">MAQFSCLFLGALFLRVGAAACADGETCLVDDRPLRWRRHPYNEKPPQRTYGGEFVEQAFRSRFQGPVSDDHWDVFWHKDLQVEHIVRHELPARPGRLVNYCGYFKGAGQKCYFCGHSRRVQAALENNASRASRFTHLRTFMLKDPKQFAQWAQEVRADPSKPWVFKPCSAGMSTGIELLQGDRLLAAVGRPSEKWSVAQEYLHPYMGFGSSKFHLRMYLLVTRWGPPASAFIFDEGIVFRSRQQYNPGALTEDRDVFSAASSEVEALPHAALWTVLDDAAQSTGLPDSSAVREHIFDVVRELFSVSLEESFGDREKLHGRGFGCFDLFGLDVMLDETLTPYVLEINTGPNMEISDRGEENTSLLRRVKGVLIEQLLHWAELHVRQPETLDAERIEGESLQNFTRIL</sequence>
<reference evidence="7" key="1">
    <citation type="submission" date="2021-01" db="EMBL/GenBank/DDBJ databases">
        <authorList>
            <person name="Corre E."/>
            <person name="Pelletier E."/>
            <person name="Niang G."/>
            <person name="Scheremetjew M."/>
            <person name="Finn R."/>
            <person name="Kale V."/>
            <person name="Holt S."/>
            <person name="Cochrane G."/>
            <person name="Meng A."/>
            <person name="Brown T."/>
            <person name="Cohen L."/>
        </authorList>
    </citation>
    <scope>NUCLEOTIDE SEQUENCE</scope>
</reference>
<evidence type="ECO:0000313" key="7">
    <source>
        <dbReference type="EMBL" id="CAD8829223.1"/>
    </source>
</evidence>
<accession>A0A7S1EX81</accession>
<dbReference type="GO" id="GO:0015631">
    <property type="term" value="F:tubulin binding"/>
    <property type="evidence" value="ECO:0007669"/>
    <property type="project" value="TreeGrafter"/>
</dbReference>
<dbReference type="GO" id="GO:0000226">
    <property type="term" value="P:microtubule cytoskeleton organization"/>
    <property type="evidence" value="ECO:0007669"/>
    <property type="project" value="TreeGrafter"/>
</dbReference>
<dbReference type="GO" id="GO:0036064">
    <property type="term" value="C:ciliary basal body"/>
    <property type="evidence" value="ECO:0007669"/>
    <property type="project" value="TreeGrafter"/>
</dbReference>
<dbReference type="AlphaFoldDB" id="A0A7S1EX81"/>
<dbReference type="PANTHER" id="PTHR12241">
    <property type="entry name" value="TUBULIN POLYGLUTAMYLASE"/>
    <property type="match status" value="1"/>
</dbReference>
<evidence type="ECO:0000256" key="4">
    <source>
        <dbReference type="ARBA" id="ARBA00041448"/>
    </source>
</evidence>
<dbReference type="EMBL" id="HBFQ01005068">
    <property type="protein sequence ID" value="CAD8829223.1"/>
    <property type="molecule type" value="Transcribed_RNA"/>
</dbReference>
<dbReference type="Pfam" id="PF03133">
    <property type="entry name" value="TTL"/>
    <property type="match status" value="1"/>
</dbReference>
<comment type="catalytic activity">
    <reaction evidence="5">
        <text>L-glutamyl-[protein] + L-glutamate + ATP = gamma-L-glutamyl-L-glutamyl-[protein] + ADP + phosphate + H(+)</text>
        <dbReference type="Rhea" id="RHEA:60144"/>
        <dbReference type="Rhea" id="RHEA-COMP:10208"/>
        <dbReference type="Rhea" id="RHEA-COMP:15517"/>
        <dbReference type="ChEBI" id="CHEBI:15378"/>
        <dbReference type="ChEBI" id="CHEBI:29973"/>
        <dbReference type="ChEBI" id="CHEBI:29985"/>
        <dbReference type="ChEBI" id="CHEBI:30616"/>
        <dbReference type="ChEBI" id="CHEBI:43474"/>
        <dbReference type="ChEBI" id="CHEBI:143622"/>
        <dbReference type="ChEBI" id="CHEBI:456216"/>
    </reaction>
    <physiologicalReaction direction="left-to-right" evidence="5">
        <dbReference type="Rhea" id="RHEA:60145"/>
    </physiologicalReaction>
</comment>
<keyword evidence="2" id="KW-0547">Nucleotide-binding</keyword>